<evidence type="ECO:0000259" key="4">
    <source>
        <dbReference type="Pfam" id="PF17676"/>
    </source>
</evidence>
<dbReference type="STRING" id="592010.GCWU000182_001530"/>
<keyword evidence="6" id="KW-1185">Reference proteome</keyword>
<dbReference type="PANTHER" id="PTHR30237">
    <property type="entry name" value="MURAMOYLTETRAPEPTIDE CARBOXYPEPTIDASE"/>
    <property type="match status" value="1"/>
</dbReference>
<dbReference type="InterPro" id="IPR003507">
    <property type="entry name" value="S66_fam"/>
</dbReference>
<sequence length="281" mass="31575">MLMKLLTGRHVVLLGCSNGKAKTLQAQDNLDALVKLLSHQYGAKVSVRPSIWLDEKTGDHCSAPQRADYLAQALADSEVDWIMDLTGGDLANQTLAALPEAFFQHLKRDKPVYYMGYSDNSVMLNACLAHDMILPVNFFPLALVLDTASRANFESFLQNKFENHLEAFGGNIRCFLKLAGTSFWPQEIVGRRLYLEASSGSLERIQSLIVQLSQLVNLDDLGEICLGQFNELDDRGQRPILVDYLSSMTKTLITQNSELGHRFPLKPFIYHVIEDDFELNH</sequence>
<dbReference type="SUPFAM" id="SSF141986">
    <property type="entry name" value="LD-carboxypeptidase A C-terminal domain-like"/>
    <property type="match status" value="1"/>
</dbReference>
<feature type="domain" description="LD-carboxypeptidase N-terminal" evidence="3">
    <location>
        <begin position="15"/>
        <end position="130"/>
    </location>
</feature>
<dbReference type="AlphaFoldDB" id="W1Q5Y9"/>
<dbReference type="InterPro" id="IPR027478">
    <property type="entry name" value="LdcA_N"/>
</dbReference>
<dbReference type="InterPro" id="IPR040921">
    <property type="entry name" value="Peptidase_S66C"/>
</dbReference>
<dbReference type="InterPro" id="IPR027461">
    <property type="entry name" value="Carboxypeptidase_A_C_sf"/>
</dbReference>
<name>W1Q5Y9_ABIDE</name>
<gene>
    <name evidence="5" type="ORF">GCWU000182_001530</name>
</gene>
<accession>W1Q5Y9</accession>
<dbReference type="Pfam" id="PF17676">
    <property type="entry name" value="Peptidase_S66C"/>
    <property type="match status" value="1"/>
</dbReference>
<dbReference type="eggNOG" id="COG1619">
    <property type="taxonomic scope" value="Bacteria"/>
</dbReference>
<dbReference type="HOGENOM" id="CLU_034346_1_1_9"/>
<evidence type="ECO:0000259" key="3">
    <source>
        <dbReference type="Pfam" id="PF02016"/>
    </source>
</evidence>
<comment type="caution">
    <text evidence="5">The sequence shown here is derived from an EMBL/GenBank/DDBJ whole genome shotgun (WGS) entry which is preliminary data.</text>
</comment>
<evidence type="ECO:0000256" key="1">
    <source>
        <dbReference type="ARBA" id="ARBA00010233"/>
    </source>
</evidence>
<dbReference type="Pfam" id="PF02016">
    <property type="entry name" value="Peptidase_S66"/>
    <property type="match status" value="1"/>
</dbReference>
<evidence type="ECO:0000256" key="2">
    <source>
        <dbReference type="ARBA" id="ARBA00022801"/>
    </source>
</evidence>
<dbReference type="OrthoDB" id="9807329at2"/>
<dbReference type="GO" id="GO:0004180">
    <property type="term" value="F:carboxypeptidase activity"/>
    <property type="evidence" value="ECO:0007669"/>
    <property type="project" value="UniProtKB-KW"/>
</dbReference>
<reference evidence="5" key="1">
    <citation type="submission" date="2013-06" db="EMBL/GenBank/DDBJ databases">
        <authorList>
            <person name="Weinstock G."/>
            <person name="Sodergren E."/>
            <person name="Clifton S."/>
            <person name="Fulton L."/>
            <person name="Fulton B."/>
            <person name="Courtney L."/>
            <person name="Fronick C."/>
            <person name="Harrison M."/>
            <person name="Strong C."/>
            <person name="Farmer C."/>
            <person name="Delahaunty K."/>
            <person name="Markovic C."/>
            <person name="Hall O."/>
            <person name="Minx P."/>
            <person name="Tomlinson C."/>
            <person name="Mitreva M."/>
            <person name="Nelson J."/>
            <person name="Hou S."/>
            <person name="Wollam A."/>
            <person name="Pepin K.H."/>
            <person name="Johnson M."/>
            <person name="Bhonagiri V."/>
            <person name="Nash W.E."/>
            <person name="Warren W."/>
            <person name="Chinwalla A."/>
            <person name="Mardis E.R."/>
            <person name="Wilson R.K."/>
        </authorList>
    </citation>
    <scope>NUCLEOTIDE SEQUENCE [LARGE SCALE GENOMIC DNA]</scope>
    <source>
        <strain evidence="5">ATCC 49176</strain>
    </source>
</reference>
<feature type="domain" description="LD-carboxypeptidase C-terminal" evidence="4">
    <location>
        <begin position="168"/>
        <end position="269"/>
    </location>
</feature>
<dbReference type="Gene3D" id="3.40.50.10740">
    <property type="entry name" value="Class I glutamine amidotransferase-like"/>
    <property type="match status" value="1"/>
</dbReference>
<dbReference type="Gene3D" id="3.50.30.60">
    <property type="entry name" value="LD-carboxypeptidase A C-terminal domain-like"/>
    <property type="match status" value="1"/>
</dbReference>
<comment type="similarity">
    <text evidence="1">Belongs to the peptidase S66 family.</text>
</comment>
<evidence type="ECO:0000313" key="5">
    <source>
        <dbReference type="EMBL" id="ESK65369.1"/>
    </source>
</evidence>
<dbReference type="InterPro" id="IPR040449">
    <property type="entry name" value="Peptidase_S66_N"/>
</dbReference>
<evidence type="ECO:0000313" key="6">
    <source>
        <dbReference type="Proteomes" id="UP000019050"/>
    </source>
</evidence>
<dbReference type="InterPro" id="IPR029062">
    <property type="entry name" value="Class_I_gatase-like"/>
</dbReference>
<dbReference type="EMBL" id="ACIN03000013">
    <property type="protein sequence ID" value="ESK65369.1"/>
    <property type="molecule type" value="Genomic_DNA"/>
</dbReference>
<keyword evidence="2" id="KW-0378">Hydrolase</keyword>
<dbReference type="Proteomes" id="UP000019050">
    <property type="component" value="Unassembled WGS sequence"/>
</dbReference>
<proteinExistence type="inferred from homology"/>
<organism evidence="5 6">
    <name type="scientific">Abiotrophia defectiva ATCC 49176</name>
    <dbReference type="NCBI Taxonomy" id="592010"/>
    <lineage>
        <taxon>Bacteria</taxon>
        <taxon>Bacillati</taxon>
        <taxon>Bacillota</taxon>
        <taxon>Bacilli</taxon>
        <taxon>Lactobacillales</taxon>
        <taxon>Aerococcaceae</taxon>
        <taxon>Abiotrophia</taxon>
    </lineage>
</organism>
<dbReference type="SUPFAM" id="SSF52317">
    <property type="entry name" value="Class I glutamine amidotransferase-like"/>
    <property type="match status" value="1"/>
</dbReference>
<protein>
    <submittedName>
        <fullName evidence="5">LD-carboxypeptidase</fullName>
    </submittedName>
</protein>